<dbReference type="Gene3D" id="2.60.120.10">
    <property type="entry name" value="Jelly Rolls"/>
    <property type="match status" value="1"/>
</dbReference>
<keyword evidence="3" id="KW-1185">Reference proteome</keyword>
<name>A0A5C6DP63_9BACT</name>
<proteinExistence type="predicted"/>
<evidence type="ECO:0000313" key="2">
    <source>
        <dbReference type="EMBL" id="TWU38590.1"/>
    </source>
</evidence>
<protein>
    <recommendedName>
        <fullName evidence="4">Cupin domain protein</fullName>
    </recommendedName>
</protein>
<dbReference type="RefSeq" id="WP_146526989.1">
    <property type="nucleotide sequence ID" value="NZ_SJPV01000004.1"/>
</dbReference>
<feature type="compositionally biased region" description="Polar residues" evidence="1">
    <location>
        <begin position="1"/>
        <end position="15"/>
    </location>
</feature>
<dbReference type="EMBL" id="SJPV01000004">
    <property type="protein sequence ID" value="TWU38590.1"/>
    <property type="molecule type" value="Genomic_DNA"/>
</dbReference>
<dbReference type="InterPro" id="IPR011051">
    <property type="entry name" value="RmlC_Cupin_sf"/>
</dbReference>
<sequence length="129" mass="14399">MNSRNLENSSKANPTTREDHAVREEDGNLVDFTAIPWKSSEVGVRVKQVVRGNHQIRLIEFSEDFVEADWCRKGHIAYVVHGTIEIDFGTRVVTVNAGDGVFIPPGESLKHKARVPNGTATLFIVDKEE</sequence>
<dbReference type="Proteomes" id="UP000319143">
    <property type="component" value="Unassembled WGS sequence"/>
</dbReference>
<reference evidence="2 3" key="1">
    <citation type="submission" date="2019-02" db="EMBL/GenBank/DDBJ databases">
        <title>Deep-cultivation of Planctomycetes and their phenomic and genomic characterization uncovers novel biology.</title>
        <authorList>
            <person name="Wiegand S."/>
            <person name="Jogler M."/>
            <person name="Boedeker C."/>
            <person name="Pinto D."/>
            <person name="Vollmers J."/>
            <person name="Rivas-Marin E."/>
            <person name="Kohn T."/>
            <person name="Peeters S.H."/>
            <person name="Heuer A."/>
            <person name="Rast P."/>
            <person name="Oberbeckmann S."/>
            <person name="Bunk B."/>
            <person name="Jeske O."/>
            <person name="Meyerdierks A."/>
            <person name="Storesund J.E."/>
            <person name="Kallscheuer N."/>
            <person name="Luecker S."/>
            <person name="Lage O.M."/>
            <person name="Pohl T."/>
            <person name="Merkel B.J."/>
            <person name="Hornburger P."/>
            <person name="Mueller R.-W."/>
            <person name="Bruemmer F."/>
            <person name="Labrenz M."/>
            <person name="Spormann A.M."/>
            <person name="Op Den Camp H."/>
            <person name="Overmann J."/>
            <person name="Amann R."/>
            <person name="Jetten M.S.M."/>
            <person name="Mascher T."/>
            <person name="Medema M.H."/>
            <person name="Devos D.P."/>
            <person name="Kaster A.-K."/>
            <person name="Ovreas L."/>
            <person name="Rohde M."/>
            <person name="Galperin M.Y."/>
            <person name="Jogler C."/>
        </authorList>
    </citation>
    <scope>NUCLEOTIDE SEQUENCE [LARGE SCALE GENOMIC DNA]</scope>
    <source>
        <strain evidence="2 3">Poly41</strain>
    </source>
</reference>
<feature type="region of interest" description="Disordered" evidence="1">
    <location>
        <begin position="1"/>
        <end position="25"/>
    </location>
</feature>
<evidence type="ECO:0000313" key="3">
    <source>
        <dbReference type="Proteomes" id="UP000319143"/>
    </source>
</evidence>
<dbReference type="AlphaFoldDB" id="A0A5C6DP63"/>
<organism evidence="2 3">
    <name type="scientific">Novipirellula artificiosorum</name>
    <dbReference type="NCBI Taxonomy" id="2528016"/>
    <lineage>
        <taxon>Bacteria</taxon>
        <taxon>Pseudomonadati</taxon>
        <taxon>Planctomycetota</taxon>
        <taxon>Planctomycetia</taxon>
        <taxon>Pirellulales</taxon>
        <taxon>Pirellulaceae</taxon>
        <taxon>Novipirellula</taxon>
    </lineage>
</organism>
<dbReference type="SUPFAM" id="SSF51182">
    <property type="entry name" value="RmlC-like cupins"/>
    <property type="match status" value="1"/>
</dbReference>
<dbReference type="OrthoDB" id="9794443at2"/>
<comment type="caution">
    <text evidence="2">The sequence shown here is derived from an EMBL/GenBank/DDBJ whole genome shotgun (WGS) entry which is preliminary data.</text>
</comment>
<accession>A0A5C6DP63</accession>
<evidence type="ECO:0000256" key="1">
    <source>
        <dbReference type="SAM" id="MobiDB-lite"/>
    </source>
</evidence>
<gene>
    <name evidence="2" type="ORF">Poly41_30670</name>
</gene>
<feature type="compositionally biased region" description="Basic and acidic residues" evidence="1">
    <location>
        <begin position="16"/>
        <end position="25"/>
    </location>
</feature>
<dbReference type="InterPro" id="IPR014710">
    <property type="entry name" value="RmlC-like_jellyroll"/>
</dbReference>
<evidence type="ECO:0008006" key="4">
    <source>
        <dbReference type="Google" id="ProtNLM"/>
    </source>
</evidence>